<reference evidence="3" key="1">
    <citation type="journal article" date="2022" name="Plant J.">
        <title>Strategies of tolerance reflected in two North American maple genomes.</title>
        <authorList>
            <person name="McEvoy S.L."/>
            <person name="Sezen U.U."/>
            <person name="Trouern-Trend A."/>
            <person name="McMahon S.M."/>
            <person name="Schaberg P.G."/>
            <person name="Yang J."/>
            <person name="Wegrzyn J.L."/>
            <person name="Swenson N.G."/>
        </authorList>
    </citation>
    <scope>NUCLEOTIDE SEQUENCE</scope>
    <source>
        <strain evidence="3">NS2018</strain>
    </source>
</reference>
<name>A0AA39VQA1_ACESA</name>
<keyword evidence="4" id="KW-1185">Reference proteome</keyword>
<keyword evidence="1" id="KW-0812">Transmembrane</keyword>
<dbReference type="AlphaFoldDB" id="A0AA39VQA1"/>
<sequence length="343" mass="38177">MASVPESLSFSCLILAVCILTMADKSNGAGYAPAVFKPTQWNKAFATFMVTSLHQKPWSAMQKSRRASIAFQGNSYWLWCAEAADQGIKSARVLDLVIRDYTFKSFNNHFRTGTFHDVNLPANLSGIEVDTARFRCGSLRRYGARVKEFHLGIGITVQPCVERVMVVRQNLGHNWSSIYYANYDLSGYQLVSPVLGLLAYNAGSGVNFNNRFELGILANEKPITIDFRNMTTITNVSGIKTLCANFQKDVSPPPEQVVKRKISRWKLVVGTTVGSAVGAFLLGLLLVAMFVKVKKKARMEELERRAYEEEALQVSMVGHIRAPTASVTRTSPTIEHEYLSYPS</sequence>
<evidence type="ECO:0000313" key="3">
    <source>
        <dbReference type="EMBL" id="KAK0586513.1"/>
    </source>
</evidence>
<organism evidence="3 4">
    <name type="scientific">Acer saccharum</name>
    <name type="common">Sugar maple</name>
    <dbReference type="NCBI Taxonomy" id="4024"/>
    <lineage>
        <taxon>Eukaryota</taxon>
        <taxon>Viridiplantae</taxon>
        <taxon>Streptophyta</taxon>
        <taxon>Embryophyta</taxon>
        <taxon>Tracheophyta</taxon>
        <taxon>Spermatophyta</taxon>
        <taxon>Magnoliopsida</taxon>
        <taxon>eudicotyledons</taxon>
        <taxon>Gunneridae</taxon>
        <taxon>Pentapetalae</taxon>
        <taxon>rosids</taxon>
        <taxon>malvids</taxon>
        <taxon>Sapindales</taxon>
        <taxon>Sapindaceae</taxon>
        <taxon>Hippocastanoideae</taxon>
        <taxon>Acereae</taxon>
        <taxon>Acer</taxon>
    </lineage>
</organism>
<dbReference type="Pfam" id="PF06697">
    <property type="entry name" value="DUF1191"/>
    <property type="match status" value="1"/>
</dbReference>
<gene>
    <name evidence="3" type="ORF">LWI29_008222</name>
</gene>
<keyword evidence="1" id="KW-1133">Transmembrane helix</keyword>
<protein>
    <submittedName>
        <fullName evidence="3">Uncharacterized protein</fullName>
    </submittedName>
</protein>
<keyword evidence="1" id="KW-0472">Membrane</keyword>
<dbReference type="EMBL" id="JAUESC010000382">
    <property type="protein sequence ID" value="KAK0586513.1"/>
    <property type="molecule type" value="Genomic_DNA"/>
</dbReference>
<accession>A0AA39VQA1</accession>
<proteinExistence type="predicted"/>
<reference evidence="3" key="2">
    <citation type="submission" date="2023-06" db="EMBL/GenBank/DDBJ databases">
        <authorList>
            <person name="Swenson N.G."/>
            <person name="Wegrzyn J.L."/>
            <person name="Mcevoy S.L."/>
        </authorList>
    </citation>
    <scope>NUCLEOTIDE SEQUENCE</scope>
    <source>
        <strain evidence="3">NS2018</strain>
        <tissue evidence="3">Leaf</tissue>
    </source>
</reference>
<dbReference type="InterPro" id="IPR010605">
    <property type="entry name" value="DUF1191"/>
</dbReference>
<comment type="caution">
    <text evidence="3">The sequence shown here is derived from an EMBL/GenBank/DDBJ whole genome shotgun (WGS) entry which is preliminary data.</text>
</comment>
<dbReference type="Proteomes" id="UP001168877">
    <property type="component" value="Unassembled WGS sequence"/>
</dbReference>
<feature type="chain" id="PRO_5041379391" evidence="2">
    <location>
        <begin position="29"/>
        <end position="343"/>
    </location>
</feature>
<dbReference type="GO" id="GO:0016020">
    <property type="term" value="C:membrane"/>
    <property type="evidence" value="ECO:0007669"/>
    <property type="project" value="TreeGrafter"/>
</dbReference>
<feature type="transmembrane region" description="Helical" evidence="1">
    <location>
        <begin position="267"/>
        <end position="291"/>
    </location>
</feature>
<keyword evidence="2" id="KW-0732">Signal</keyword>
<dbReference type="PANTHER" id="PTHR33512">
    <property type="entry name" value="PROTEIN, PUTATIVE (DUF1191)-RELATED"/>
    <property type="match status" value="1"/>
</dbReference>
<feature type="signal peptide" evidence="2">
    <location>
        <begin position="1"/>
        <end position="28"/>
    </location>
</feature>
<evidence type="ECO:0000313" key="4">
    <source>
        <dbReference type="Proteomes" id="UP001168877"/>
    </source>
</evidence>
<dbReference type="PANTHER" id="PTHR33512:SF1">
    <property type="entry name" value="PROTEIN, PUTATIVE (DUF1191)-RELATED"/>
    <property type="match status" value="1"/>
</dbReference>
<evidence type="ECO:0000256" key="2">
    <source>
        <dbReference type="SAM" id="SignalP"/>
    </source>
</evidence>
<evidence type="ECO:0000256" key="1">
    <source>
        <dbReference type="SAM" id="Phobius"/>
    </source>
</evidence>